<dbReference type="Gene3D" id="3.40.50.2000">
    <property type="entry name" value="Glycogen Phosphorylase B"/>
    <property type="match status" value="2"/>
</dbReference>
<dbReference type="HOGENOM" id="CLU_062433_0_0_6"/>
<dbReference type="PANTHER" id="PTHR12526">
    <property type="entry name" value="GLYCOSYLTRANSFERASE"/>
    <property type="match status" value="1"/>
</dbReference>
<dbReference type="eggNOG" id="COG0438">
    <property type="taxonomic scope" value="Bacteria"/>
</dbReference>
<dbReference type="InterPro" id="IPR028098">
    <property type="entry name" value="Glyco_trans_4-like_N"/>
</dbReference>
<keyword evidence="2" id="KW-0328">Glycosyltransferase</keyword>
<keyword evidence="6" id="KW-1185">Reference proteome</keyword>
<dbReference type="PANTHER" id="PTHR12526:SF640">
    <property type="entry name" value="COLANIC ACID BIOSYNTHESIS GLYCOSYLTRANSFERASE WCAL-RELATED"/>
    <property type="match status" value="1"/>
</dbReference>
<name>Q0VR28_ALCBS</name>
<dbReference type="SUPFAM" id="SSF53756">
    <property type="entry name" value="UDP-Glycosyltransferase/glycogen phosphorylase"/>
    <property type="match status" value="1"/>
</dbReference>
<accession>Q0VR28</accession>
<dbReference type="OrthoDB" id="9815351at2"/>
<gene>
    <name evidence="5" type="ordered locus">ABO_0922</name>
</gene>
<protein>
    <recommendedName>
        <fullName evidence="4">Glycosyltransferase subfamily 4-like N-terminal domain-containing protein</fullName>
    </recommendedName>
</protein>
<evidence type="ECO:0000256" key="1">
    <source>
        <dbReference type="ARBA" id="ARBA00009481"/>
    </source>
</evidence>
<reference evidence="5 6" key="1">
    <citation type="journal article" date="2006" name="Nat. Biotechnol.">
        <title>Genome sequence of the ubiquitous hydrocarbon-degrading marine bacterium Alcanivorax borkumensis.</title>
        <authorList>
            <person name="Schneiker S."/>
            <person name="Martins dos Santos V.A.P."/>
            <person name="Bartels D."/>
            <person name="Bekel T."/>
            <person name="Brecht M."/>
            <person name="Buhrmester J."/>
            <person name="Chernikova T.N."/>
            <person name="Denaro R."/>
            <person name="Ferrer M."/>
            <person name="Gertler C."/>
            <person name="Goesmann A."/>
            <person name="Golyshina O.V."/>
            <person name="Kaminski F."/>
            <person name="Khachane A.N."/>
            <person name="Lang S."/>
            <person name="Linke B."/>
            <person name="McHardy A.C."/>
            <person name="Meyer F."/>
            <person name="Nechitaylo T."/>
            <person name="Puehler A."/>
            <person name="Regenhardt D."/>
            <person name="Rupp O."/>
            <person name="Sabirova J.S."/>
            <person name="Selbitschka W."/>
            <person name="Yakimov M.M."/>
            <person name="Timmis K.N."/>
            <person name="Vorhoelter F.-J."/>
            <person name="Weidner S."/>
            <person name="Kaiser O."/>
            <person name="Golyshin P.N."/>
        </authorList>
    </citation>
    <scope>NUCLEOTIDE SEQUENCE [LARGE SCALE GENOMIC DNA]</scope>
    <source>
        <strain evidence="6">ATCC 700651 / DSM 11573 / NCIMB 13689 / SK2</strain>
    </source>
</reference>
<dbReference type="CAZy" id="GT4">
    <property type="family name" value="Glycosyltransferase Family 4"/>
</dbReference>
<dbReference type="RefSeq" id="WP_011588206.1">
    <property type="nucleotide sequence ID" value="NC_008260.1"/>
</dbReference>
<dbReference type="Proteomes" id="UP000008871">
    <property type="component" value="Chromosome"/>
</dbReference>
<feature type="domain" description="Glycosyltransferase subfamily 4-like N-terminal" evidence="4">
    <location>
        <begin position="63"/>
        <end position="167"/>
    </location>
</feature>
<evidence type="ECO:0000313" key="6">
    <source>
        <dbReference type="Proteomes" id="UP000008871"/>
    </source>
</evidence>
<evidence type="ECO:0000259" key="4">
    <source>
        <dbReference type="Pfam" id="PF13579"/>
    </source>
</evidence>
<proteinExistence type="inferred from homology"/>
<comment type="similarity">
    <text evidence="1">Belongs to the glycosyltransferase group 1 family. Glycosyltransferase 4 subfamily.</text>
</comment>
<evidence type="ECO:0000313" key="5">
    <source>
        <dbReference type="EMBL" id="CAL16370.1"/>
    </source>
</evidence>
<sequence length="359" mass="40310">MSRRVLVLPKYARKGASSRLRTFQYLPFLEDKGWDFTVKPLFDEAYLDSLYSGKGRSRSGLVLAYLRRLLVLFGFWRYRVIWVEKEFFPYIPAWAEVVLSWVGVRYVVDYDDAIFHNYDLARNKWIRRLLGRKIDSVMRHAACVIAGNDYLAERARSAGARRVVLIPTVVDHHRYDARQKAGQPFTVGWIGSPTTQKYVEQLLPAFQALAQLQAFRLLLVGVTADIVARLPGVEVEVQPWSEDTEAALIREMVIGIMPLEDGPWEKGKCGYKLIQYMASGVPVVASPVGVNPSIVEGAGCGMLASGLDEWEEAFRQLISDVALRERLGQAGRAAVCKGFSIESQLEAISSSLVFTGGER</sequence>
<dbReference type="EMBL" id="AM286690">
    <property type="protein sequence ID" value="CAL16370.1"/>
    <property type="molecule type" value="Genomic_DNA"/>
</dbReference>
<dbReference type="Pfam" id="PF13692">
    <property type="entry name" value="Glyco_trans_1_4"/>
    <property type="match status" value="1"/>
</dbReference>
<dbReference type="Pfam" id="PF13579">
    <property type="entry name" value="Glyco_trans_4_4"/>
    <property type="match status" value="1"/>
</dbReference>
<dbReference type="CDD" id="cd03801">
    <property type="entry name" value="GT4_PimA-like"/>
    <property type="match status" value="1"/>
</dbReference>
<organism evidence="5 6">
    <name type="scientific">Alcanivorax borkumensis (strain ATCC 700651 / DSM 11573 / NCIMB 13689 / SK2)</name>
    <dbReference type="NCBI Taxonomy" id="393595"/>
    <lineage>
        <taxon>Bacteria</taxon>
        <taxon>Pseudomonadati</taxon>
        <taxon>Pseudomonadota</taxon>
        <taxon>Gammaproteobacteria</taxon>
        <taxon>Oceanospirillales</taxon>
        <taxon>Alcanivoracaceae</taxon>
        <taxon>Alcanivorax</taxon>
    </lineage>
</organism>
<evidence type="ECO:0000256" key="2">
    <source>
        <dbReference type="ARBA" id="ARBA00022676"/>
    </source>
</evidence>
<dbReference type="STRING" id="393595.ABO_0922"/>
<dbReference type="KEGG" id="abo:ABO_0922"/>
<dbReference type="GO" id="GO:0016757">
    <property type="term" value="F:glycosyltransferase activity"/>
    <property type="evidence" value="ECO:0007669"/>
    <property type="project" value="UniProtKB-KW"/>
</dbReference>
<evidence type="ECO:0000256" key="3">
    <source>
        <dbReference type="ARBA" id="ARBA00022679"/>
    </source>
</evidence>
<keyword evidence="3" id="KW-0808">Transferase</keyword>
<dbReference type="AlphaFoldDB" id="Q0VR28"/>